<gene>
    <name evidence="2" type="ORF">TCIL3000_1_1230</name>
</gene>
<organism evidence="2">
    <name type="scientific">Trypanosoma congolense (strain IL3000)</name>
    <dbReference type="NCBI Taxonomy" id="1068625"/>
    <lineage>
        <taxon>Eukaryota</taxon>
        <taxon>Discoba</taxon>
        <taxon>Euglenozoa</taxon>
        <taxon>Kinetoplastea</taxon>
        <taxon>Metakinetoplastina</taxon>
        <taxon>Trypanosomatida</taxon>
        <taxon>Trypanosomatidae</taxon>
        <taxon>Trypanosoma</taxon>
        <taxon>Nannomonas</taxon>
    </lineage>
</organism>
<proteinExistence type="predicted"/>
<name>G0UJ05_TRYCI</name>
<reference evidence="2" key="1">
    <citation type="journal article" date="2012" name="Proc. Natl. Acad. Sci. U.S.A.">
        <title>Antigenic diversity is generated by distinct evolutionary mechanisms in African trypanosome species.</title>
        <authorList>
            <person name="Jackson A.P."/>
            <person name="Berry A."/>
            <person name="Aslett M."/>
            <person name="Allison H.C."/>
            <person name="Burton P."/>
            <person name="Vavrova-Anderson J."/>
            <person name="Brown R."/>
            <person name="Browne H."/>
            <person name="Corton N."/>
            <person name="Hauser H."/>
            <person name="Gamble J."/>
            <person name="Gilderthorp R."/>
            <person name="Marcello L."/>
            <person name="McQuillan J."/>
            <person name="Otto T.D."/>
            <person name="Quail M.A."/>
            <person name="Sanders M.J."/>
            <person name="van Tonder A."/>
            <person name="Ginger M.L."/>
            <person name="Field M.C."/>
            <person name="Barry J.D."/>
            <person name="Hertz-Fowler C."/>
            <person name="Berriman M."/>
        </authorList>
    </citation>
    <scope>NUCLEOTIDE SEQUENCE</scope>
    <source>
        <strain evidence="2">IL3000</strain>
    </source>
</reference>
<dbReference type="PROSITE" id="PS51257">
    <property type="entry name" value="PROKAR_LIPOPROTEIN"/>
    <property type="match status" value="1"/>
</dbReference>
<dbReference type="EMBL" id="HE575314">
    <property type="protein sequence ID" value="CCC89355.1"/>
    <property type="molecule type" value="Genomic_DNA"/>
</dbReference>
<accession>G0UJ05</accession>
<protein>
    <submittedName>
        <fullName evidence="2">Uncharacterized protein TCIL3000_1_1230</fullName>
    </submittedName>
</protein>
<sequence length="160" mass="17337">MISAKLQIKDNYFLVEGWLWSYTTLLSSCGRCLSDDRIRQPLFCARNPSAAALGDTENDRHLRPSGGGASPHCLHLFLCDPALVPRVSSTAKHALSRQRNKRLYAMVLTNPPPSLPSYPATKKPIKLGSQVKLPPQHQATLGAPPPSKAAATLNPTCTAL</sequence>
<dbReference type="VEuPathDB" id="TriTrypDB:TcIL3000_1_1230"/>
<evidence type="ECO:0000256" key="1">
    <source>
        <dbReference type="SAM" id="MobiDB-lite"/>
    </source>
</evidence>
<dbReference type="AlphaFoldDB" id="G0UJ05"/>
<evidence type="ECO:0000313" key="2">
    <source>
        <dbReference type="EMBL" id="CCC89355.1"/>
    </source>
</evidence>
<feature type="region of interest" description="Disordered" evidence="1">
    <location>
        <begin position="133"/>
        <end position="160"/>
    </location>
</feature>